<name>A0A1M5C0Z7_9BACT</name>
<accession>A0A1M5C0Z7</accession>
<gene>
    <name evidence="2" type="ORF">SAMN05444008_108180</name>
</gene>
<dbReference type="STRING" id="1302690.BUE76_18150"/>
<proteinExistence type="predicted"/>
<reference evidence="2 3" key="1">
    <citation type="submission" date="2016-11" db="EMBL/GenBank/DDBJ databases">
        <authorList>
            <person name="Jaros S."/>
            <person name="Januszkiewicz K."/>
            <person name="Wedrychowicz H."/>
        </authorList>
    </citation>
    <scope>NUCLEOTIDE SEQUENCE [LARGE SCALE GENOMIC DNA]</scope>
    <source>
        <strain evidence="2 3">DSM 26897</strain>
    </source>
</reference>
<dbReference type="EMBL" id="FQUO01000008">
    <property type="protein sequence ID" value="SHF48287.1"/>
    <property type="molecule type" value="Genomic_DNA"/>
</dbReference>
<protein>
    <recommendedName>
        <fullName evidence="4">DUF4369 domain-containing protein</fullName>
    </recommendedName>
</protein>
<feature type="chain" id="PRO_5012680122" description="DUF4369 domain-containing protein" evidence="1">
    <location>
        <begin position="23"/>
        <end position="224"/>
    </location>
</feature>
<evidence type="ECO:0008006" key="4">
    <source>
        <dbReference type="Google" id="ProtNLM"/>
    </source>
</evidence>
<dbReference type="Proteomes" id="UP000184368">
    <property type="component" value="Unassembled WGS sequence"/>
</dbReference>
<organism evidence="2 3">
    <name type="scientific">Cnuella takakiae</name>
    <dbReference type="NCBI Taxonomy" id="1302690"/>
    <lineage>
        <taxon>Bacteria</taxon>
        <taxon>Pseudomonadati</taxon>
        <taxon>Bacteroidota</taxon>
        <taxon>Chitinophagia</taxon>
        <taxon>Chitinophagales</taxon>
        <taxon>Chitinophagaceae</taxon>
        <taxon>Cnuella</taxon>
    </lineage>
</organism>
<dbReference type="RefSeq" id="WP_073043459.1">
    <property type="nucleotide sequence ID" value="NZ_FQUO01000008.1"/>
</dbReference>
<dbReference type="AlphaFoldDB" id="A0A1M5C0Z7"/>
<keyword evidence="3" id="KW-1185">Reference proteome</keyword>
<feature type="signal peptide" evidence="1">
    <location>
        <begin position="1"/>
        <end position="22"/>
    </location>
</feature>
<evidence type="ECO:0000313" key="2">
    <source>
        <dbReference type="EMBL" id="SHF48287.1"/>
    </source>
</evidence>
<keyword evidence="1" id="KW-0732">Signal</keyword>
<dbReference type="OrthoDB" id="1098680at2"/>
<evidence type="ECO:0000256" key="1">
    <source>
        <dbReference type="SAM" id="SignalP"/>
    </source>
</evidence>
<evidence type="ECO:0000313" key="3">
    <source>
        <dbReference type="Proteomes" id="UP000184368"/>
    </source>
</evidence>
<sequence>MTAFLRIGILLFFGSFLHSANAQSTSDSINREMLLFPEFVTGKVLMKNGAMETTPLNYNIEQQNIVFIQNRQYLLLTGLELVDTVYLQGRRFLPVGTRVCELVATEGPYHLLATYAGKLVPLTATADHGGIVQKANNEVSNTVTGVYVSRNYKSRTQMQAMPHFWIEHKGSLAEIDSRKQLLKAVRSELRPSVQAYLDSHPVNFTQAADMRALLQVVAKADAQR</sequence>